<proteinExistence type="predicted"/>
<dbReference type="Gene3D" id="3.40.350.10">
    <property type="entry name" value="Creatinase/prolidase N-terminal domain"/>
    <property type="match status" value="1"/>
</dbReference>
<keyword evidence="3" id="KW-0378">Hydrolase</keyword>
<dbReference type="SUPFAM" id="SSF55920">
    <property type="entry name" value="Creatinase/aminopeptidase"/>
    <property type="match status" value="1"/>
</dbReference>
<evidence type="ECO:0000259" key="1">
    <source>
        <dbReference type="Pfam" id="PF00557"/>
    </source>
</evidence>
<keyword evidence="3" id="KW-0031">Aminopeptidase</keyword>
<keyword evidence="3" id="KW-0645">Protease</keyword>
<organism evidence="3 4">
    <name type="scientific">Halospina denitrificans</name>
    <dbReference type="NCBI Taxonomy" id="332522"/>
    <lineage>
        <taxon>Bacteria</taxon>
        <taxon>Pseudomonadati</taxon>
        <taxon>Pseudomonadota</taxon>
        <taxon>Gammaproteobacteria</taxon>
        <taxon>Halospina</taxon>
    </lineage>
</organism>
<comment type="caution">
    <text evidence="3">The sequence shown here is derived from an EMBL/GenBank/DDBJ whole genome shotgun (WGS) entry which is preliminary data.</text>
</comment>
<dbReference type="InterPro" id="IPR000587">
    <property type="entry name" value="Creatinase_N"/>
</dbReference>
<keyword evidence="4" id="KW-1185">Reference proteome</keyword>
<dbReference type="CDD" id="cd01066">
    <property type="entry name" value="APP_MetAP"/>
    <property type="match status" value="1"/>
</dbReference>
<dbReference type="EMBL" id="SOAX01000001">
    <property type="protein sequence ID" value="TDT44354.1"/>
    <property type="molecule type" value="Genomic_DNA"/>
</dbReference>
<dbReference type="Pfam" id="PF01321">
    <property type="entry name" value="Creatinase_N"/>
    <property type="match status" value="1"/>
</dbReference>
<reference evidence="3 4" key="1">
    <citation type="submission" date="2019-03" db="EMBL/GenBank/DDBJ databases">
        <title>Genomic Encyclopedia of Type Strains, Phase IV (KMG-IV): sequencing the most valuable type-strain genomes for metagenomic binning, comparative biology and taxonomic classification.</title>
        <authorList>
            <person name="Goeker M."/>
        </authorList>
    </citation>
    <scope>NUCLEOTIDE SEQUENCE [LARGE SCALE GENOMIC DNA]</scope>
    <source>
        <strain evidence="3 4">DSM 15505</strain>
    </source>
</reference>
<dbReference type="PANTHER" id="PTHR46112">
    <property type="entry name" value="AMINOPEPTIDASE"/>
    <property type="match status" value="1"/>
</dbReference>
<dbReference type="PANTHER" id="PTHR46112:SF2">
    <property type="entry name" value="XAA-PRO AMINOPEPTIDASE P-RELATED"/>
    <property type="match status" value="1"/>
</dbReference>
<dbReference type="OrthoDB" id="9761809at2"/>
<dbReference type="InterPro" id="IPR029149">
    <property type="entry name" value="Creatin/AminoP/Spt16_N"/>
</dbReference>
<dbReference type="GO" id="GO:0004177">
    <property type="term" value="F:aminopeptidase activity"/>
    <property type="evidence" value="ECO:0007669"/>
    <property type="project" value="UniProtKB-KW"/>
</dbReference>
<dbReference type="SUPFAM" id="SSF53092">
    <property type="entry name" value="Creatinase/prolidase N-terminal domain"/>
    <property type="match status" value="1"/>
</dbReference>
<gene>
    <name evidence="3" type="ORF">DES49_0456</name>
</gene>
<name>A0A4R7K1W3_9GAMM</name>
<dbReference type="InterPro" id="IPR050659">
    <property type="entry name" value="Peptidase_M24B"/>
</dbReference>
<sequence>MDHTAYLEALKTTSKGSERSFPDEEFHQRRQRVSRAMDEAGLDALLITNPAEINYLTGYRTFEVSVHAALVFQPDFCFLQVPSIETGPATATALADTISGYRWEAIHTVVEPLCEALQGCRAIGINPWSNGFRPGLLRELEQRLGAERLKDSAGLLDTVRLVKTDAELERLRESARMTEIGLAAATEVIKPGVDENTIAAEGARALLAAGSEFMSLQPIVVSGPRSSVIHLNHQQRIVEEGDPVFLEFGAVRHRYTAPMMRTAVAGTPTSEMQRINDTCHQLHDVLARTMTPGNRFDDAAAAADEVLAPVADRAFFSGVYGYSVGAQFPPSWVEGTGFIARGEKRLFRPGMVFHLPLCLRLPGQWGIGMSNTLVIGENGAVPITHNDWKLAERG</sequence>
<evidence type="ECO:0000259" key="2">
    <source>
        <dbReference type="Pfam" id="PF01321"/>
    </source>
</evidence>
<dbReference type="Pfam" id="PF00557">
    <property type="entry name" value="Peptidase_M24"/>
    <property type="match status" value="1"/>
</dbReference>
<dbReference type="RefSeq" id="WP_133734743.1">
    <property type="nucleotide sequence ID" value="NZ_SOAX01000001.1"/>
</dbReference>
<dbReference type="InterPro" id="IPR036005">
    <property type="entry name" value="Creatinase/aminopeptidase-like"/>
</dbReference>
<protein>
    <submittedName>
        <fullName evidence="3">Xaa-Pro aminopeptidase</fullName>
    </submittedName>
</protein>
<evidence type="ECO:0000313" key="3">
    <source>
        <dbReference type="EMBL" id="TDT44354.1"/>
    </source>
</evidence>
<feature type="domain" description="Creatinase N-terminal" evidence="2">
    <location>
        <begin position="29"/>
        <end position="162"/>
    </location>
</feature>
<evidence type="ECO:0000313" key="4">
    <source>
        <dbReference type="Proteomes" id="UP000295830"/>
    </source>
</evidence>
<dbReference type="AlphaFoldDB" id="A0A4R7K1W3"/>
<dbReference type="InterPro" id="IPR000994">
    <property type="entry name" value="Pept_M24"/>
</dbReference>
<dbReference type="Gene3D" id="3.90.230.10">
    <property type="entry name" value="Creatinase/methionine aminopeptidase superfamily"/>
    <property type="match status" value="1"/>
</dbReference>
<dbReference type="Proteomes" id="UP000295830">
    <property type="component" value="Unassembled WGS sequence"/>
</dbReference>
<accession>A0A4R7K1W3</accession>
<feature type="domain" description="Peptidase M24" evidence="1">
    <location>
        <begin position="169"/>
        <end position="376"/>
    </location>
</feature>